<evidence type="ECO:0000256" key="1">
    <source>
        <dbReference type="SAM" id="MobiDB-lite"/>
    </source>
</evidence>
<feature type="compositionally biased region" description="Basic residues" evidence="1">
    <location>
        <begin position="524"/>
        <end position="533"/>
    </location>
</feature>
<feature type="region of interest" description="Disordered" evidence="1">
    <location>
        <begin position="524"/>
        <end position="559"/>
    </location>
</feature>
<accession>A0A1B0C976</accession>
<feature type="signal peptide" evidence="2">
    <location>
        <begin position="1"/>
        <end position="23"/>
    </location>
</feature>
<proteinExistence type="predicted"/>
<dbReference type="VEuPathDB" id="VectorBase:LLOJ000498"/>
<dbReference type="VEuPathDB" id="VectorBase:LLONM1_005087"/>
<protein>
    <submittedName>
        <fullName evidence="3">Uncharacterized protein</fullName>
    </submittedName>
</protein>
<feature type="chain" id="PRO_5008405476" evidence="2">
    <location>
        <begin position="24"/>
        <end position="559"/>
    </location>
</feature>
<evidence type="ECO:0000256" key="2">
    <source>
        <dbReference type="SAM" id="SignalP"/>
    </source>
</evidence>
<dbReference type="AlphaFoldDB" id="A0A1B0C976"/>
<evidence type="ECO:0000313" key="3">
    <source>
        <dbReference type="EnsemblMetazoa" id="LLOJ000498-PA"/>
    </source>
</evidence>
<organism evidence="3 4">
    <name type="scientific">Lutzomyia longipalpis</name>
    <name type="common">Sand fly</name>
    <dbReference type="NCBI Taxonomy" id="7200"/>
    <lineage>
        <taxon>Eukaryota</taxon>
        <taxon>Metazoa</taxon>
        <taxon>Ecdysozoa</taxon>
        <taxon>Arthropoda</taxon>
        <taxon>Hexapoda</taxon>
        <taxon>Insecta</taxon>
        <taxon>Pterygota</taxon>
        <taxon>Neoptera</taxon>
        <taxon>Endopterygota</taxon>
        <taxon>Diptera</taxon>
        <taxon>Nematocera</taxon>
        <taxon>Psychodoidea</taxon>
        <taxon>Psychodidae</taxon>
        <taxon>Lutzomyia</taxon>
        <taxon>Lutzomyia</taxon>
    </lineage>
</organism>
<dbReference type="EMBL" id="AJWK01002022">
    <property type="status" value="NOT_ANNOTATED_CDS"/>
    <property type="molecule type" value="Genomic_DNA"/>
</dbReference>
<keyword evidence="4" id="KW-1185">Reference proteome</keyword>
<keyword evidence="2" id="KW-0732">Signal</keyword>
<name>A0A1B0C976_LUTLO</name>
<evidence type="ECO:0000313" key="4">
    <source>
        <dbReference type="Proteomes" id="UP000092461"/>
    </source>
</evidence>
<dbReference type="Proteomes" id="UP000092461">
    <property type="component" value="Unassembled WGS sequence"/>
</dbReference>
<reference evidence="3" key="1">
    <citation type="submission" date="2020-05" db="UniProtKB">
        <authorList>
            <consortium name="EnsemblMetazoa"/>
        </authorList>
    </citation>
    <scope>IDENTIFICATION</scope>
    <source>
        <strain evidence="3">Jacobina</strain>
    </source>
</reference>
<feature type="compositionally biased region" description="Basic and acidic residues" evidence="1">
    <location>
        <begin position="543"/>
        <end position="553"/>
    </location>
</feature>
<sequence>MCKMRTLVIGLVISATLVALIEAAPPELCKEVEENEPKCEETEYEQYMKCVEERKERRKKRQIVCPFAQQQMLQQQPQLQYVPVAYNTNCEDYRLCVIGCQNNATCIALCPQCPIPVQQVSYQPNQGCATEYNSCLGNCQTNLNCQTGCQQLCSNEYKSVVIQGTNGSPDNRIDTPIVPGRNITTVIKLNNYINNTNVVNVPTNVNATHVNNIHIYTNSSRTGGKYGLGYSQKGDCCLSVRPKSCHASSEGYRCHHKRRRTCGSQCKSRLIHAVPRRRCSSSGSCEERVAYVPQPRPRCVHQRQWPYVNCGGHRESFCEGCYDHYGYGYDGYYGGHGPECHGCYDDGFEYGQMYRRGPVLRPYYYHEPPCWLTGTCYDGYDVDCGYGCYGHEYIDPAWGFAPHRPHYPHHRPQPRPPMWEVESEGGGLPEDAEEEGFIEGHFNETDINEDEFDMPVQKCKIIGDDNTITIRNCTEEDLRGNPYATRPAGKFPHYRDDEEQMFYRPMYDYDPYYYHYNHHSPRRMHSHSVKQKTQKNTEIPWDDDIHSGERGNDDYDDLF</sequence>
<dbReference type="EnsemblMetazoa" id="LLOJ000498-RA">
    <property type="protein sequence ID" value="LLOJ000498-PA"/>
    <property type="gene ID" value="LLOJ000498"/>
</dbReference>